<reference evidence="3" key="1">
    <citation type="submission" date="2020-05" db="EMBL/GenBank/DDBJ databases">
        <authorList>
            <person name="Zhu T."/>
            <person name="Keshari N."/>
            <person name="Lu X."/>
        </authorList>
    </citation>
    <scope>NUCLEOTIDE SEQUENCE</scope>
    <source>
        <strain evidence="3">NK1-12</strain>
    </source>
</reference>
<gene>
    <name evidence="3" type="ORF">HJG54_32225</name>
</gene>
<accession>A0AA97ASD0</accession>
<keyword evidence="2" id="KW-0732">Signal</keyword>
<dbReference type="RefSeq" id="WP_316435887.1">
    <property type="nucleotide sequence ID" value="NZ_CP053587.1"/>
</dbReference>
<evidence type="ECO:0000256" key="1">
    <source>
        <dbReference type="SAM" id="MobiDB-lite"/>
    </source>
</evidence>
<feature type="chain" id="PRO_5041643596" evidence="2">
    <location>
        <begin position="35"/>
        <end position="176"/>
    </location>
</feature>
<feature type="region of interest" description="Disordered" evidence="1">
    <location>
        <begin position="92"/>
        <end position="135"/>
    </location>
</feature>
<sequence length="176" mass="18492">MMNQLFLNTRKIAFALAGGACIGLPLVSAGISNAQGMNSMPQQSPLSQSTQASPYLNPCPGIYYEEPFNSTRIVPPGCPANAATLNQQGQVQPINQPGSMQPMNQAPINQQAPMQPINSGTPLSAPSATSTERPVSVSTAASPYLNPCPGIYYEEPFNSTRIVPQGCPANSATLNQ</sequence>
<protein>
    <submittedName>
        <fullName evidence="3">Uncharacterized protein</fullName>
    </submittedName>
</protein>
<dbReference type="AlphaFoldDB" id="A0AA97ASD0"/>
<organism evidence="3">
    <name type="scientific">Leptolyngbya sp. NK1-12</name>
    <dbReference type="NCBI Taxonomy" id="2547451"/>
    <lineage>
        <taxon>Bacteria</taxon>
        <taxon>Bacillati</taxon>
        <taxon>Cyanobacteriota</taxon>
        <taxon>Cyanophyceae</taxon>
        <taxon>Leptolyngbyales</taxon>
        <taxon>Leptolyngbyaceae</taxon>
        <taxon>Leptolyngbya group</taxon>
        <taxon>Leptolyngbya</taxon>
    </lineage>
</organism>
<evidence type="ECO:0000313" key="3">
    <source>
        <dbReference type="EMBL" id="WNZ26853.1"/>
    </source>
</evidence>
<dbReference type="EMBL" id="CP053587">
    <property type="protein sequence ID" value="WNZ26853.1"/>
    <property type="molecule type" value="Genomic_DNA"/>
</dbReference>
<name>A0AA97ASD0_9CYAN</name>
<feature type="signal peptide" evidence="2">
    <location>
        <begin position="1"/>
        <end position="34"/>
    </location>
</feature>
<evidence type="ECO:0000256" key="2">
    <source>
        <dbReference type="SAM" id="SignalP"/>
    </source>
</evidence>
<proteinExistence type="predicted"/>